<dbReference type="Proteomes" id="UP000515913">
    <property type="component" value="Chromosome"/>
</dbReference>
<keyword evidence="1" id="KW-0472">Membrane</keyword>
<proteinExistence type="predicted"/>
<gene>
    <name evidence="2" type="ORF">H9Q81_09880</name>
</gene>
<dbReference type="RefSeq" id="WP_101473685.1">
    <property type="nucleotide sequence ID" value="NZ_CP060637.1"/>
</dbReference>
<keyword evidence="1" id="KW-1133">Transmembrane helix</keyword>
<organism evidence="2 3">
    <name type="scientific">Fusobacterium hominis</name>
    <dbReference type="NCBI Taxonomy" id="2764326"/>
    <lineage>
        <taxon>Bacteria</taxon>
        <taxon>Fusobacteriati</taxon>
        <taxon>Fusobacteriota</taxon>
        <taxon>Fusobacteriia</taxon>
        <taxon>Fusobacteriales</taxon>
        <taxon>Fusobacteriaceae</taxon>
        <taxon>Fusobacterium</taxon>
    </lineage>
</organism>
<dbReference type="EMBL" id="CP060637">
    <property type="protein sequence ID" value="QNM15202.1"/>
    <property type="molecule type" value="Genomic_DNA"/>
</dbReference>
<feature type="transmembrane region" description="Helical" evidence="1">
    <location>
        <begin position="365"/>
        <end position="391"/>
    </location>
</feature>
<keyword evidence="3" id="KW-1185">Reference proteome</keyword>
<dbReference type="KEGG" id="fho:H9Q81_09880"/>
<dbReference type="AlphaFoldDB" id="A0A7G9GWM0"/>
<accession>A0A7G9GWM0</accession>
<keyword evidence="1" id="KW-0812">Transmembrane</keyword>
<reference evidence="2 3" key="1">
    <citation type="submission" date="2020-08" db="EMBL/GenBank/DDBJ databases">
        <authorList>
            <person name="Liu C."/>
            <person name="Sun Q."/>
        </authorList>
    </citation>
    <scope>NUCLEOTIDE SEQUENCE [LARGE SCALE GENOMIC DNA]</scope>
    <source>
        <strain evidence="2 3">NSJ-57</strain>
    </source>
</reference>
<evidence type="ECO:0000313" key="2">
    <source>
        <dbReference type="EMBL" id="QNM15202.1"/>
    </source>
</evidence>
<evidence type="ECO:0000313" key="3">
    <source>
        <dbReference type="Proteomes" id="UP000515913"/>
    </source>
</evidence>
<protein>
    <submittedName>
        <fullName evidence="2">Uncharacterized protein</fullName>
    </submittedName>
</protein>
<evidence type="ECO:0000256" key="1">
    <source>
        <dbReference type="SAM" id="Phobius"/>
    </source>
</evidence>
<sequence length="589" mass="69874">MAISKDRFREALNEFYSKDILFKLYTKYFLDWIAEGYIGSNLGLFEISMISENTNKQTFLDLLEQFYGKEEVFVTIFEKLDQDVKLVFEEIAWGDGKFYIPAEDREKYFKLESSYDINKDLKDEFLFFKGEKDNKKGEYLYLEYDIIRVVRKFMTKPEDYNIIPVEKIKDVLFNDNENEIIENIKMYFEFYKDGGISLSNSSKILKASKVNMKKYCEITEYYDDAKDLDYLKTETLALFFFLAKDKYINEDYFKVSNIKNIVNDFMSGEIIKEENYHFTSLYLNYLKGVKNIWRSNEKIQRGLESIRKIIDEIPDHEAVSIDNIINALLYRDEFLEIIDVKDAYDYIYINEANYERTKILDYQKYLMYVAVPFVKSVFFILGSLGMFGVYYDYPSTSNSLYLKNGYLSKYDGIKYVKFTELGRYCFGRVDQYDFKNAKEDGEVILDEDRFIATVMGDAPVQTMFLQRVAQKIADNKYKFTKENFIKGVNSFEDIKSRVDEFFSKINPEPSEMWKGFFTDILDKSSAIKADNHFVVLKLKNDKDLIKTIARDERFKPLMLKGEDYHLLVRTENVSEIISLFKEHGYYVNF</sequence>
<name>A0A7G9GWM0_9FUSO</name>